<dbReference type="Proteomes" id="UP001218188">
    <property type="component" value="Unassembled WGS sequence"/>
</dbReference>
<dbReference type="PROSITE" id="PS50097">
    <property type="entry name" value="BTB"/>
    <property type="match status" value="1"/>
</dbReference>
<evidence type="ECO:0000259" key="1">
    <source>
        <dbReference type="PROSITE" id="PS50097"/>
    </source>
</evidence>
<dbReference type="InterPro" id="IPR000210">
    <property type="entry name" value="BTB/POZ_dom"/>
</dbReference>
<protein>
    <recommendedName>
        <fullName evidence="1">BTB domain-containing protein</fullName>
    </recommendedName>
</protein>
<dbReference type="SUPFAM" id="SSF54695">
    <property type="entry name" value="POZ domain"/>
    <property type="match status" value="1"/>
</dbReference>
<name>A0AAD6WRY4_9AGAR</name>
<keyword evidence="3" id="KW-1185">Reference proteome</keyword>
<dbReference type="Gene3D" id="3.30.710.10">
    <property type="entry name" value="Potassium Channel Kv1.1, Chain A"/>
    <property type="match status" value="1"/>
</dbReference>
<sequence length="312" mass="35251">MDIQPNSPKRVEELWFEDGNIVLQAGNSQFRVYRGVLAARSHVFQDMLSFPQPPDSDLVDGCPLVHLPDSEIEVCFFLKAIFDPEFLMPFPSKTTFDAVTSCLRLSHKYGVDFLHRRALIHLSSGYDTKLSRWDVVGTFGVNRALNDIMSWSWPKDPANGIYAVTLYREVGALWLLPNAFYNISARFPPAEDEAAFVKGYIIQTESTTTEILKFLSDPLHINGCTSPTECALKRFQAIGETRRSITYRNPLAVWSNWHLLDGVCSVCLAKLKQEHQAARQAFFDKLPGIYGLPPWEELEEMKAAAIGRGLFS</sequence>
<feature type="domain" description="BTB" evidence="1">
    <location>
        <begin position="19"/>
        <end position="49"/>
    </location>
</feature>
<dbReference type="Pfam" id="PF00651">
    <property type="entry name" value="BTB"/>
    <property type="match status" value="1"/>
</dbReference>
<accession>A0AAD6WRY4</accession>
<proteinExistence type="predicted"/>
<dbReference type="EMBL" id="JARJCM010000195">
    <property type="protein sequence ID" value="KAJ7023077.1"/>
    <property type="molecule type" value="Genomic_DNA"/>
</dbReference>
<dbReference type="CDD" id="cd18186">
    <property type="entry name" value="BTB_POZ_ZBTB_KLHL-like"/>
    <property type="match status" value="1"/>
</dbReference>
<dbReference type="AlphaFoldDB" id="A0AAD6WRY4"/>
<gene>
    <name evidence="2" type="ORF">C8F04DRAFT_1135580</name>
</gene>
<evidence type="ECO:0000313" key="3">
    <source>
        <dbReference type="Proteomes" id="UP001218188"/>
    </source>
</evidence>
<comment type="caution">
    <text evidence="2">The sequence shown here is derived from an EMBL/GenBank/DDBJ whole genome shotgun (WGS) entry which is preliminary data.</text>
</comment>
<evidence type="ECO:0000313" key="2">
    <source>
        <dbReference type="EMBL" id="KAJ7023077.1"/>
    </source>
</evidence>
<reference evidence="2" key="1">
    <citation type="submission" date="2023-03" db="EMBL/GenBank/DDBJ databases">
        <title>Massive genome expansion in bonnet fungi (Mycena s.s.) driven by repeated elements and novel gene families across ecological guilds.</title>
        <authorList>
            <consortium name="Lawrence Berkeley National Laboratory"/>
            <person name="Harder C.B."/>
            <person name="Miyauchi S."/>
            <person name="Viragh M."/>
            <person name="Kuo A."/>
            <person name="Thoen E."/>
            <person name="Andreopoulos B."/>
            <person name="Lu D."/>
            <person name="Skrede I."/>
            <person name="Drula E."/>
            <person name="Henrissat B."/>
            <person name="Morin E."/>
            <person name="Kohler A."/>
            <person name="Barry K."/>
            <person name="LaButti K."/>
            <person name="Morin E."/>
            <person name="Salamov A."/>
            <person name="Lipzen A."/>
            <person name="Mereny Z."/>
            <person name="Hegedus B."/>
            <person name="Baldrian P."/>
            <person name="Stursova M."/>
            <person name="Weitz H."/>
            <person name="Taylor A."/>
            <person name="Grigoriev I.V."/>
            <person name="Nagy L.G."/>
            <person name="Martin F."/>
            <person name="Kauserud H."/>
        </authorList>
    </citation>
    <scope>NUCLEOTIDE SEQUENCE</scope>
    <source>
        <strain evidence="2">CBHHK200</strain>
    </source>
</reference>
<organism evidence="2 3">
    <name type="scientific">Mycena alexandri</name>
    <dbReference type="NCBI Taxonomy" id="1745969"/>
    <lineage>
        <taxon>Eukaryota</taxon>
        <taxon>Fungi</taxon>
        <taxon>Dikarya</taxon>
        <taxon>Basidiomycota</taxon>
        <taxon>Agaricomycotina</taxon>
        <taxon>Agaricomycetes</taxon>
        <taxon>Agaricomycetidae</taxon>
        <taxon>Agaricales</taxon>
        <taxon>Marasmiineae</taxon>
        <taxon>Mycenaceae</taxon>
        <taxon>Mycena</taxon>
    </lineage>
</organism>
<dbReference type="InterPro" id="IPR011333">
    <property type="entry name" value="SKP1/BTB/POZ_sf"/>
</dbReference>